<reference evidence="2" key="1">
    <citation type="submission" date="2020-10" db="EMBL/GenBank/DDBJ databases">
        <authorList>
            <person name="Gilroy R."/>
        </authorList>
    </citation>
    <scope>NUCLEOTIDE SEQUENCE</scope>
    <source>
        <strain evidence="2">ChiW16-3235</strain>
    </source>
</reference>
<feature type="transmembrane region" description="Helical" evidence="1">
    <location>
        <begin position="96"/>
        <end position="116"/>
    </location>
</feature>
<accession>A0A9D1E763</accession>
<sequence length="217" mass="24109">MNKKTIMTWAPLAFSLIFGILAVSLHHIACPEVIPSVYIQAPLYAIVPVIFPLLEKFAKIKIPYFLVVIVTVQIIISVDLGTALNFYAFIPNYDKFLHTYFGVWCAQLVYYFINLWGGQGMKMWGRLLLVMLSVLGVAAIWEISEYAMSLLFGTDPQLWKAALASGGHPLADTIWDMIVAAIGVAIFYITLLIDVRTGGKIYRGTLSAERAGEEEGV</sequence>
<feature type="transmembrane region" description="Helical" evidence="1">
    <location>
        <begin position="173"/>
        <end position="193"/>
    </location>
</feature>
<keyword evidence="1" id="KW-0472">Membrane</keyword>
<dbReference type="Proteomes" id="UP000823913">
    <property type="component" value="Unassembled WGS sequence"/>
</dbReference>
<protein>
    <recommendedName>
        <fullName evidence="4">DUF2238 domain-containing protein</fullName>
    </recommendedName>
</protein>
<feature type="transmembrane region" description="Helical" evidence="1">
    <location>
        <begin position="41"/>
        <end position="58"/>
    </location>
</feature>
<dbReference type="Pfam" id="PF09997">
    <property type="entry name" value="DUF2238"/>
    <property type="match status" value="1"/>
</dbReference>
<feature type="transmembrane region" description="Helical" evidence="1">
    <location>
        <begin position="65"/>
        <end position="90"/>
    </location>
</feature>
<keyword evidence="1" id="KW-1133">Transmembrane helix</keyword>
<gene>
    <name evidence="2" type="ORF">IAB94_05450</name>
</gene>
<dbReference type="EMBL" id="DVHK01000111">
    <property type="protein sequence ID" value="HIR67471.1"/>
    <property type="molecule type" value="Genomic_DNA"/>
</dbReference>
<evidence type="ECO:0008006" key="4">
    <source>
        <dbReference type="Google" id="ProtNLM"/>
    </source>
</evidence>
<name>A0A9D1E763_9FIRM</name>
<evidence type="ECO:0000313" key="3">
    <source>
        <dbReference type="Proteomes" id="UP000823913"/>
    </source>
</evidence>
<keyword evidence="1" id="KW-0812">Transmembrane</keyword>
<evidence type="ECO:0000256" key="1">
    <source>
        <dbReference type="SAM" id="Phobius"/>
    </source>
</evidence>
<feature type="transmembrane region" description="Helical" evidence="1">
    <location>
        <begin position="128"/>
        <end position="153"/>
    </location>
</feature>
<organism evidence="2 3">
    <name type="scientific">Candidatus Coproplasma avicola</name>
    <dbReference type="NCBI Taxonomy" id="2840744"/>
    <lineage>
        <taxon>Bacteria</taxon>
        <taxon>Bacillati</taxon>
        <taxon>Bacillota</taxon>
        <taxon>Clostridia</taxon>
        <taxon>Eubacteriales</taxon>
        <taxon>Candidatus Coproplasma</taxon>
    </lineage>
</organism>
<dbReference type="InterPro" id="IPR014509">
    <property type="entry name" value="YjdF-like"/>
</dbReference>
<dbReference type="AlphaFoldDB" id="A0A9D1E763"/>
<reference evidence="2" key="2">
    <citation type="journal article" date="2021" name="PeerJ">
        <title>Extensive microbial diversity within the chicken gut microbiome revealed by metagenomics and culture.</title>
        <authorList>
            <person name="Gilroy R."/>
            <person name="Ravi A."/>
            <person name="Getino M."/>
            <person name="Pursley I."/>
            <person name="Horton D.L."/>
            <person name="Alikhan N.F."/>
            <person name="Baker D."/>
            <person name="Gharbi K."/>
            <person name="Hall N."/>
            <person name="Watson M."/>
            <person name="Adriaenssens E.M."/>
            <person name="Foster-Nyarko E."/>
            <person name="Jarju S."/>
            <person name="Secka A."/>
            <person name="Antonio M."/>
            <person name="Oren A."/>
            <person name="Chaudhuri R.R."/>
            <person name="La Ragione R."/>
            <person name="Hildebrand F."/>
            <person name="Pallen M.J."/>
        </authorList>
    </citation>
    <scope>NUCLEOTIDE SEQUENCE</scope>
    <source>
        <strain evidence="2">ChiW16-3235</strain>
    </source>
</reference>
<evidence type="ECO:0000313" key="2">
    <source>
        <dbReference type="EMBL" id="HIR67471.1"/>
    </source>
</evidence>
<comment type="caution">
    <text evidence="2">The sequence shown here is derived from an EMBL/GenBank/DDBJ whole genome shotgun (WGS) entry which is preliminary data.</text>
</comment>
<proteinExistence type="predicted"/>